<sequence>MKDFDVPRANEMKRLSGDAVEANLLMMQHTSSALGIYILLYKFSTEST</sequence>
<name>A0A383RGP3_PAEAL</name>
<dbReference type="Proteomes" id="UP000304148">
    <property type="component" value="Chromosome"/>
</dbReference>
<reference evidence="2" key="1">
    <citation type="submission" date="2018-08" db="EMBL/GenBank/DDBJ databases">
        <authorList>
            <person name="Chevrot R."/>
        </authorList>
    </citation>
    <scope>NUCLEOTIDE SEQUENCE [LARGE SCALE GENOMIC DNA]</scope>
</reference>
<dbReference type="EMBL" id="LS992241">
    <property type="protein sequence ID" value="SYX85841.1"/>
    <property type="molecule type" value="Genomic_DNA"/>
</dbReference>
<protein>
    <submittedName>
        <fullName evidence="1">Uncharacterized protein</fullName>
    </submittedName>
</protein>
<gene>
    <name evidence="1" type="ORF">PBLR_14263</name>
</gene>
<proteinExistence type="predicted"/>
<evidence type="ECO:0000313" key="1">
    <source>
        <dbReference type="EMBL" id="SYX85841.1"/>
    </source>
</evidence>
<organism evidence="1 2">
    <name type="scientific">Paenibacillus alvei</name>
    <name type="common">Bacillus alvei</name>
    <dbReference type="NCBI Taxonomy" id="44250"/>
    <lineage>
        <taxon>Bacteria</taxon>
        <taxon>Bacillati</taxon>
        <taxon>Bacillota</taxon>
        <taxon>Bacilli</taxon>
        <taxon>Bacillales</taxon>
        <taxon>Paenibacillaceae</taxon>
        <taxon>Paenibacillus</taxon>
    </lineage>
</organism>
<evidence type="ECO:0000313" key="2">
    <source>
        <dbReference type="Proteomes" id="UP000304148"/>
    </source>
</evidence>
<accession>A0A383RGP3</accession>
<dbReference type="AlphaFoldDB" id="A0A383RGP3"/>